<dbReference type="GO" id="GO:0016829">
    <property type="term" value="F:lyase activity"/>
    <property type="evidence" value="ECO:0007669"/>
    <property type="project" value="UniProtKB-KW"/>
</dbReference>
<evidence type="ECO:0000256" key="2">
    <source>
        <dbReference type="ARBA" id="ARBA00023239"/>
    </source>
</evidence>
<reference evidence="4 5" key="1">
    <citation type="journal article" date="2007" name="Int. J. Syst. Evol. Microbiol.">
        <title>Paenibacillus ginsengarvi sp. nov., isolated from soil from ginseng cultivation.</title>
        <authorList>
            <person name="Yoon M.H."/>
            <person name="Ten L.N."/>
            <person name="Im W.T."/>
        </authorList>
    </citation>
    <scope>NUCLEOTIDE SEQUENCE [LARGE SCALE GENOMIC DNA]</scope>
    <source>
        <strain evidence="4 5">KCTC 13059</strain>
    </source>
</reference>
<keyword evidence="5" id="KW-1185">Reference proteome</keyword>
<accession>A0A3B0AR36</accession>
<evidence type="ECO:0000259" key="3">
    <source>
        <dbReference type="Pfam" id="PF05426"/>
    </source>
</evidence>
<evidence type="ECO:0000313" key="5">
    <source>
        <dbReference type="Proteomes" id="UP000282311"/>
    </source>
</evidence>
<dbReference type="AlphaFoldDB" id="A0A3B0AR36"/>
<keyword evidence="1" id="KW-0732">Signal</keyword>
<dbReference type="SUPFAM" id="SSF48230">
    <property type="entry name" value="Chondroitin AC/alginate lyase"/>
    <property type="match status" value="1"/>
</dbReference>
<name>A0A3B0AR36_9BACL</name>
<dbReference type="Pfam" id="PF05426">
    <property type="entry name" value="Alginate_lyase"/>
    <property type="match status" value="1"/>
</dbReference>
<organism evidence="4 5">
    <name type="scientific">Paenibacillus ginsengarvi</name>
    <dbReference type="NCBI Taxonomy" id="400777"/>
    <lineage>
        <taxon>Bacteria</taxon>
        <taxon>Bacillati</taxon>
        <taxon>Bacillota</taxon>
        <taxon>Bacilli</taxon>
        <taxon>Bacillales</taxon>
        <taxon>Paenibacillaceae</taxon>
        <taxon>Paenibacillus</taxon>
    </lineage>
</organism>
<comment type="caution">
    <text evidence="4">The sequence shown here is derived from an EMBL/GenBank/DDBJ whole genome shotgun (WGS) entry which is preliminary data.</text>
</comment>
<dbReference type="Gene3D" id="1.50.10.100">
    <property type="entry name" value="Chondroitin AC/alginate lyase"/>
    <property type="match status" value="1"/>
</dbReference>
<protein>
    <recommendedName>
        <fullName evidence="3">Alginate lyase domain-containing protein</fullName>
    </recommendedName>
</protein>
<dbReference type="EMBL" id="RBAH01000048">
    <property type="protein sequence ID" value="RKN62804.1"/>
    <property type="molecule type" value="Genomic_DNA"/>
</dbReference>
<feature type="domain" description="Alginate lyase" evidence="3">
    <location>
        <begin position="2"/>
        <end position="69"/>
    </location>
</feature>
<evidence type="ECO:0000313" key="4">
    <source>
        <dbReference type="EMBL" id="RKN62804.1"/>
    </source>
</evidence>
<sequence length="121" mass="13788">MSPDGSLHRELRRNRSLHYSIYGLCAFAALARCGEAIGEDLWRYRTEDGRGMERGFDFLAPYLAGEKEWTWENIDDGITVMAIPLMRRAATVYGSPELSSASRRLSAQRPLTEWMAWLTSV</sequence>
<keyword evidence="2" id="KW-0456">Lyase</keyword>
<dbReference type="InterPro" id="IPR008929">
    <property type="entry name" value="Chondroitin_lyas"/>
</dbReference>
<dbReference type="GO" id="GO:0042597">
    <property type="term" value="C:periplasmic space"/>
    <property type="evidence" value="ECO:0007669"/>
    <property type="project" value="InterPro"/>
</dbReference>
<dbReference type="Proteomes" id="UP000282311">
    <property type="component" value="Unassembled WGS sequence"/>
</dbReference>
<evidence type="ECO:0000256" key="1">
    <source>
        <dbReference type="ARBA" id="ARBA00022729"/>
    </source>
</evidence>
<dbReference type="InterPro" id="IPR008397">
    <property type="entry name" value="Alginate_lyase_dom"/>
</dbReference>
<gene>
    <name evidence="4" type="ORF">D7M11_34900</name>
</gene>
<proteinExistence type="predicted"/>